<dbReference type="PANTHER" id="PTHR11533">
    <property type="entry name" value="PROTEASE M1 ZINC METALLOPROTEASE"/>
    <property type="match status" value="1"/>
</dbReference>
<dbReference type="GO" id="GO:0043171">
    <property type="term" value="P:peptide catabolic process"/>
    <property type="evidence" value="ECO:0007669"/>
    <property type="project" value="TreeGrafter"/>
</dbReference>
<comment type="subcellular location">
    <subcellularLocation>
        <location evidence="1">Cell membrane</location>
        <topology evidence="1">Lipid-anchor</topology>
        <topology evidence="1">GPI-anchor</topology>
    </subcellularLocation>
</comment>
<dbReference type="GO" id="GO:0070006">
    <property type="term" value="F:metalloaminopeptidase activity"/>
    <property type="evidence" value="ECO:0007669"/>
    <property type="project" value="TreeGrafter"/>
</dbReference>
<dbReference type="PRINTS" id="PR00756">
    <property type="entry name" value="ALADIPTASE"/>
</dbReference>
<comment type="cofactor">
    <cofactor evidence="9">
        <name>Zn(2+)</name>
        <dbReference type="ChEBI" id="CHEBI:29105"/>
    </cofactor>
    <text evidence="9">Binds 1 zinc ion per subunit.</text>
</comment>
<evidence type="ECO:0000256" key="7">
    <source>
        <dbReference type="ARBA" id="ARBA00023049"/>
    </source>
</evidence>
<feature type="domain" description="Peptidase M1 membrane alanine aminopeptidase" evidence="10">
    <location>
        <begin position="242"/>
        <end position="355"/>
    </location>
</feature>
<dbReference type="GO" id="GO:0005886">
    <property type="term" value="C:plasma membrane"/>
    <property type="evidence" value="ECO:0007669"/>
    <property type="project" value="UniProtKB-SubCell"/>
</dbReference>
<evidence type="ECO:0000256" key="6">
    <source>
        <dbReference type="ARBA" id="ARBA00022833"/>
    </source>
</evidence>
<comment type="similarity">
    <text evidence="2">Belongs to the peptidase M1 family.</text>
</comment>
<evidence type="ECO:0000256" key="3">
    <source>
        <dbReference type="ARBA" id="ARBA00022670"/>
    </source>
</evidence>
<dbReference type="GO" id="GO:0006508">
    <property type="term" value="P:proteolysis"/>
    <property type="evidence" value="ECO:0007669"/>
    <property type="project" value="UniProtKB-KW"/>
</dbReference>
<dbReference type="InterPro" id="IPR050344">
    <property type="entry name" value="Peptidase_M1_aminopeptidases"/>
</dbReference>
<evidence type="ECO:0000256" key="2">
    <source>
        <dbReference type="ARBA" id="ARBA00010136"/>
    </source>
</evidence>
<dbReference type="InterPro" id="IPR042097">
    <property type="entry name" value="Aminopeptidase_N-like_N_sf"/>
</dbReference>
<evidence type="ECO:0000259" key="11">
    <source>
        <dbReference type="Pfam" id="PF17900"/>
    </source>
</evidence>
<proteinExistence type="inferred from homology"/>
<reference evidence="12 13" key="1">
    <citation type="submission" date="2023-11" db="EMBL/GenBank/DDBJ databases">
        <title>Halocaridina rubra genome assembly.</title>
        <authorList>
            <person name="Smith C."/>
        </authorList>
    </citation>
    <scope>NUCLEOTIDE SEQUENCE [LARGE SCALE GENOMIC DNA]</scope>
    <source>
        <strain evidence="12">EP-1</strain>
        <tissue evidence="12">Whole</tissue>
    </source>
</reference>
<gene>
    <name evidence="12" type="ORF">SK128_000548</name>
</gene>
<keyword evidence="6 9" id="KW-0862">Zinc</keyword>
<keyword evidence="3" id="KW-0645">Protease</keyword>
<dbReference type="SUPFAM" id="SSF63737">
    <property type="entry name" value="Leukotriene A4 hydrolase N-terminal domain"/>
    <property type="match status" value="1"/>
</dbReference>
<evidence type="ECO:0000256" key="5">
    <source>
        <dbReference type="ARBA" id="ARBA00022801"/>
    </source>
</evidence>
<keyword evidence="5" id="KW-0378">Hydrolase</keyword>
<dbReference type="GO" id="GO:0005737">
    <property type="term" value="C:cytoplasm"/>
    <property type="evidence" value="ECO:0007669"/>
    <property type="project" value="TreeGrafter"/>
</dbReference>
<sequence length="374" mass="42119">MYNSCSNRCNFVLLSRLNFQQPGKDIVPVRHLITKESGKAPASEWRLPTALKPIHYVVRLQPITGGNFSILGHVDIEIEVVETTTNVTLNMYAIDALEQSIKVEPAGGGAGVGIQSTSFDAIREFYTVQLDEALYFALTQFEAIGARRAFPCFDEPSLKATFDITLGRLDTMTAFSNTPIKSTTPIGGQPGWSWDEYETTVLMPTYLLAFVVSDFAQNTTTTSTGLPYGVVARQQTIANSKYALDKGPQVLEFFEIYFQIPYAEAKMDMVATLDFSGAMENWGLILYGEDVMLYDPAVNSLDDKQWVMRFIAHETAHQWFGNLVTMGWWSHIWLNEGFAEFLEYYGTDFVSDIYHWSNNGQRYLMGYYPGSHDS</sequence>
<accession>A0AAN8WWS2</accession>
<keyword evidence="7" id="KW-0482">Metalloprotease</keyword>
<dbReference type="Pfam" id="PF01433">
    <property type="entry name" value="Peptidase_M1"/>
    <property type="match status" value="1"/>
</dbReference>
<keyword evidence="4 9" id="KW-0479">Metal-binding</keyword>
<dbReference type="SUPFAM" id="SSF55486">
    <property type="entry name" value="Metalloproteases ('zincins'), catalytic domain"/>
    <property type="match status" value="1"/>
</dbReference>
<dbReference type="InterPro" id="IPR027268">
    <property type="entry name" value="Peptidase_M4/M1_CTD_sf"/>
</dbReference>
<evidence type="ECO:0000256" key="8">
    <source>
        <dbReference type="PIRSR" id="PIRSR634016-1"/>
    </source>
</evidence>
<organism evidence="12 13">
    <name type="scientific">Halocaridina rubra</name>
    <name type="common">Hawaiian red shrimp</name>
    <dbReference type="NCBI Taxonomy" id="373956"/>
    <lineage>
        <taxon>Eukaryota</taxon>
        <taxon>Metazoa</taxon>
        <taxon>Ecdysozoa</taxon>
        <taxon>Arthropoda</taxon>
        <taxon>Crustacea</taxon>
        <taxon>Multicrustacea</taxon>
        <taxon>Malacostraca</taxon>
        <taxon>Eumalacostraca</taxon>
        <taxon>Eucarida</taxon>
        <taxon>Decapoda</taxon>
        <taxon>Pleocyemata</taxon>
        <taxon>Caridea</taxon>
        <taxon>Atyoidea</taxon>
        <taxon>Atyidae</taxon>
        <taxon>Halocaridina</taxon>
    </lineage>
</organism>
<dbReference type="InterPro" id="IPR014782">
    <property type="entry name" value="Peptidase_M1_dom"/>
</dbReference>
<dbReference type="Gene3D" id="2.60.40.1730">
    <property type="entry name" value="tricorn interacting facor f3 domain"/>
    <property type="match status" value="2"/>
</dbReference>
<name>A0AAN8WWS2_HALRR</name>
<evidence type="ECO:0000256" key="9">
    <source>
        <dbReference type="PIRSR" id="PIRSR634016-3"/>
    </source>
</evidence>
<evidence type="ECO:0000313" key="13">
    <source>
        <dbReference type="Proteomes" id="UP001381693"/>
    </source>
</evidence>
<dbReference type="PANTHER" id="PTHR11533:SF294">
    <property type="entry name" value="THYROTROPIN-RELEASING HORMONE-DEGRADING ECTOENZYME"/>
    <property type="match status" value="1"/>
</dbReference>
<feature type="domain" description="Aminopeptidase N-like N-terminal" evidence="11">
    <location>
        <begin position="126"/>
        <end position="207"/>
    </location>
</feature>
<dbReference type="CDD" id="cd09601">
    <property type="entry name" value="M1_APN-Q_like"/>
    <property type="match status" value="1"/>
</dbReference>
<dbReference type="AlphaFoldDB" id="A0AAN8WWS2"/>
<evidence type="ECO:0000313" key="12">
    <source>
        <dbReference type="EMBL" id="KAK7068744.1"/>
    </source>
</evidence>
<feature type="binding site" evidence="9">
    <location>
        <position position="313"/>
    </location>
    <ligand>
        <name>Zn(2+)</name>
        <dbReference type="ChEBI" id="CHEBI:29105"/>
        <note>catalytic</note>
    </ligand>
</feature>
<keyword evidence="13" id="KW-1185">Reference proteome</keyword>
<feature type="binding site" evidence="9">
    <location>
        <position position="336"/>
    </location>
    <ligand>
        <name>Zn(2+)</name>
        <dbReference type="ChEBI" id="CHEBI:29105"/>
        <note>catalytic</note>
    </ligand>
</feature>
<dbReference type="InterPro" id="IPR034016">
    <property type="entry name" value="M1_APN-typ"/>
</dbReference>
<dbReference type="InterPro" id="IPR045357">
    <property type="entry name" value="Aminopeptidase_N-like_N"/>
</dbReference>
<dbReference type="GO" id="GO:0005615">
    <property type="term" value="C:extracellular space"/>
    <property type="evidence" value="ECO:0007669"/>
    <property type="project" value="TreeGrafter"/>
</dbReference>
<dbReference type="InterPro" id="IPR001930">
    <property type="entry name" value="Peptidase_M1"/>
</dbReference>
<evidence type="ECO:0000256" key="4">
    <source>
        <dbReference type="ARBA" id="ARBA00022723"/>
    </source>
</evidence>
<protein>
    <recommendedName>
        <fullName evidence="14">Aminopeptidase N</fullName>
    </recommendedName>
</protein>
<feature type="active site" description="Proton acceptor" evidence="8">
    <location>
        <position position="314"/>
    </location>
</feature>
<dbReference type="EMBL" id="JAXCGZ010017133">
    <property type="protein sequence ID" value="KAK7068744.1"/>
    <property type="molecule type" value="Genomic_DNA"/>
</dbReference>
<feature type="binding site" evidence="9">
    <location>
        <position position="317"/>
    </location>
    <ligand>
        <name>Zn(2+)</name>
        <dbReference type="ChEBI" id="CHEBI:29105"/>
        <note>catalytic</note>
    </ligand>
</feature>
<evidence type="ECO:0000259" key="10">
    <source>
        <dbReference type="Pfam" id="PF01433"/>
    </source>
</evidence>
<dbReference type="GO" id="GO:0042277">
    <property type="term" value="F:peptide binding"/>
    <property type="evidence" value="ECO:0007669"/>
    <property type="project" value="TreeGrafter"/>
</dbReference>
<dbReference type="Proteomes" id="UP001381693">
    <property type="component" value="Unassembled WGS sequence"/>
</dbReference>
<evidence type="ECO:0000256" key="1">
    <source>
        <dbReference type="ARBA" id="ARBA00004609"/>
    </source>
</evidence>
<comment type="caution">
    <text evidence="12">The sequence shown here is derived from an EMBL/GenBank/DDBJ whole genome shotgun (WGS) entry which is preliminary data.</text>
</comment>
<dbReference type="Gene3D" id="1.10.390.10">
    <property type="entry name" value="Neutral Protease Domain 2"/>
    <property type="match status" value="1"/>
</dbReference>
<evidence type="ECO:0008006" key="14">
    <source>
        <dbReference type="Google" id="ProtNLM"/>
    </source>
</evidence>
<dbReference type="GO" id="GO:0008270">
    <property type="term" value="F:zinc ion binding"/>
    <property type="evidence" value="ECO:0007669"/>
    <property type="project" value="InterPro"/>
</dbReference>
<dbReference type="Pfam" id="PF17900">
    <property type="entry name" value="Peptidase_M1_N"/>
    <property type="match status" value="1"/>
</dbReference>